<dbReference type="GO" id="GO:0035101">
    <property type="term" value="C:FACT complex"/>
    <property type="evidence" value="ECO:0000318"/>
    <property type="project" value="GO_Central"/>
</dbReference>
<name>B3RJ01_TRIAD</name>
<dbReference type="eggNOG" id="KOG1189">
    <property type="taxonomic scope" value="Eukaryota"/>
</dbReference>
<dbReference type="PANTHER" id="PTHR13980">
    <property type="entry name" value="CDC68 RELATED"/>
    <property type="match status" value="1"/>
</dbReference>
<keyword evidence="7 10" id="KW-0804">Transcription</keyword>
<dbReference type="InterPro" id="IPR011993">
    <property type="entry name" value="PH-like_dom_sf"/>
</dbReference>
<dbReference type="Pfam" id="PF00557">
    <property type="entry name" value="Peptidase_M24"/>
    <property type="match status" value="1"/>
</dbReference>
<comment type="subunit">
    <text evidence="10">Component of the FACT complex.</text>
</comment>
<dbReference type="PANTHER" id="PTHR13980:SF15">
    <property type="entry name" value="FACT COMPLEX SUBUNIT SPT16"/>
    <property type="match status" value="1"/>
</dbReference>
<keyword evidence="3 10" id="KW-0235">DNA replication</keyword>
<dbReference type="Pfam" id="PF21091">
    <property type="entry name" value="SPT16_C"/>
    <property type="match status" value="1"/>
</dbReference>
<comment type="similarity">
    <text evidence="1 10">Belongs to the peptidase M24 family. SPT16 subfamily.</text>
</comment>
<dbReference type="RefSeq" id="XP_002108979.1">
    <property type="nucleotide sequence ID" value="XM_002108943.1"/>
</dbReference>
<dbReference type="CTD" id="6749454"/>
<feature type="region of interest" description="Disordered" evidence="11">
    <location>
        <begin position="910"/>
        <end position="1022"/>
    </location>
</feature>
<dbReference type="Gene3D" id="2.30.29.210">
    <property type="entry name" value="FACT complex subunit Spt16p/Cdc68p"/>
    <property type="match status" value="1"/>
</dbReference>
<evidence type="ECO:0000256" key="11">
    <source>
        <dbReference type="SAM" id="MobiDB-lite"/>
    </source>
</evidence>
<dbReference type="GO" id="GO:0006260">
    <property type="term" value="P:DNA replication"/>
    <property type="evidence" value="ECO:0007669"/>
    <property type="project" value="UniProtKB-KW"/>
</dbReference>
<dbReference type="Pfam" id="PF24824">
    <property type="entry name" value="PH_SPT16"/>
    <property type="match status" value="1"/>
</dbReference>
<dbReference type="KEGG" id="tad:TRIADDRAFT_18255"/>
<dbReference type="InterPro" id="IPR036005">
    <property type="entry name" value="Creatinase/aminopeptidase-like"/>
</dbReference>
<evidence type="ECO:0000256" key="2">
    <source>
        <dbReference type="ARBA" id="ARBA00022454"/>
    </source>
</evidence>
<dbReference type="InterPro" id="IPR048969">
    <property type="entry name" value="FACT_SPT16_C"/>
</dbReference>
<dbReference type="Gene3D" id="2.30.29.150">
    <property type="match status" value="1"/>
</dbReference>
<dbReference type="GO" id="GO:0006281">
    <property type="term" value="P:DNA repair"/>
    <property type="evidence" value="ECO:0007669"/>
    <property type="project" value="UniProtKB-UniRule"/>
</dbReference>
<feature type="compositionally biased region" description="Acidic residues" evidence="11">
    <location>
        <begin position="957"/>
        <end position="972"/>
    </location>
</feature>
<evidence type="ECO:0000313" key="15">
    <source>
        <dbReference type="EMBL" id="EDV29777.1"/>
    </source>
</evidence>
<dbReference type="InterPro" id="IPR029148">
    <property type="entry name" value="FACT-SPT16_Nlobe"/>
</dbReference>
<dbReference type="InterPro" id="IPR029149">
    <property type="entry name" value="Creatin/AminoP/Spt16_N"/>
</dbReference>
<feature type="domain" description="Histone chaperone RTT106/FACT complex subunit SPT16-like middle" evidence="14">
    <location>
        <begin position="796"/>
        <end position="886"/>
    </location>
</feature>
<feature type="domain" description="FACT complex subunit SPT16 N-terminal lobe" evidence="12">
    <location>
        <begin position="6"/>
        <end position="164"/>
    </location>
</feature>
<dbReference type="GO" id="GO:0031491">
    <property type="term" value="F:nucleosome binding"/>
    <property type="evidence" value="ECO:0000318"/>
    <property type="project" value="GO_Central"/>
</dbReference>
<dbReference type="FunFam" id="3.90.230.10:FF:000005">
    <property type="entry name" value="FACT complex subunit spt16"/>
    <property type="match status" value="1"/>
</dbReference>
<proteinExistence type="inferred from homology"/>
<dbReference type="Gene3D" id="2.30.29.30">
    <property type="entry name" value="Pleckstrin-homology domain (PH domain)/Phosphotyrosine-binding domain (PTB)"/>
    <property type="match status" value="1"/>
</dbReference>
<keyword evidence="9 10" id="KW-0539">Nucleus</keyword>
<dbReference type="InterPro" id="IPR000994">
    <property type="entry name" value="Pept_M24"/>
</dbReference>
<dbReference type="InterPro" id="IPR056595">
    <property type="entry name" value="Fact-SPT16_PH"/>
</dbReference>
<dbReference type="Pfam" id="PF08644">
    <property type="entry name" value="SPT16"/>
    <property type="match status" value="1"/>
</dbReference>
<evidence type="ECO:0000256" key="6">
    <source>
        <dbReference type="ARBA" id="ARBA00023054"/>
    </source>
</evidence>
<dbReference type="Gene3D" id="3.40.350.10">
    <property type="entry name" value="Creatinase/prolidase N-terminal domain"/>
    <property type="match status" value="1"/>
</dbReference>
<evidence type="ECO:0000256" key="3">
    <source>
        <dbReference type="ARBA" id="ARBA00022705"/>
    </source>
</evidence>
<evidence type="ECO:0000256" key="1">
    <source>
        <dbReference type="ARBA" id="ARBA00010779"/>
    </source>
</evidence>
<comment type="function">
    <text evidence="10">Component of the FACT complex, a general chromatin factor that acts to reorganize nucleosomes. The FACT complex is involved in multiple processes that require DNA as a template such as mRNA elongation, DNA replication and DNA repair. During transcription elongation the FACT complex acts as a histone chaperone that both destabilizes and restores nucleosomal structure. It facilitates the passage of RNA polymerase II and transcription by promoting the dissociation of one histone H2A-H2B dimer from the nucleosome, then subsequently promotes the reestablishment of the nucleosome following the passage of RNA polymerase II.</text>
</comment>
<evidence type="ECO:0000256" key="7">
    <source>
        <dbReference type="ARBA" id="ARBA00023163"/>
    </source>
</evidence>
<dbReference type="Pfam" id="PF08512">
    <property type="entry name" value="Rttp106-like_middle"/>
    <property type="match status" value="1"/>
</dbReference>
<dbReference type="OrthoDB" id="10251642at2759"/>
<dbReference type="PhylomeDB" id="B3RJ01"/>
<gene>
    <name evidence="15" type="ORF">TRIADDRAFT_18255</name>
</gene>
<dbReference type="STRING" id="10228.B3RJ01"/>
<keyword evidence="2 10" id="KW-0158">Chromosome</keyword>
<keyword evidence="8 10" id="KW-0234">DNA repair</keyword>
<dbReference type="InterPro" id="IPR013719">
    <property type="entry name" value="RTT106/SPT16-like_middle_dom"/>
</dbReference>
<evidence type="ECO:0000259" key="14">
    <source>
        <dbReference type="SMART" id="SM01287"/>
    </source>
</evidence>
<dbReference type="InterPro" id="IPR040258">
    <property type="entry name" value="Spt16"/>
</dbReference>
<dbReference type="Proteomes" id="UP000009022">
    <property type="component" value="Unassembled WGS sequence"/>
</dbReference>
<keyword evidence="6" id="KW-0175">Coiled coil</keyword>
<keyword evidence="16" id="KW-1185">Reference proteome</keyword>
<protein>
    <recommendedName>
        <fullName evidence="10">FACT complex subunit</fullName>
    </recommendedName>
</protein>
<evidence type="ECO:0000313" key="16">
    <source>
        <dbReference type="Proteomes" id="UP000009022"/>
    </source>
</evidence>
<dbReference type="GO" id="GO:0006368">
    <property type="term" value="P:transcription elongation by RNA polymerase II"/>
    <property type="evidence" value="ECO:0000318"/>
    <property type="project" value="GO_Central"/>
</dbReference>
<evidence type="ECO:0000256" key="9">
    <source>
        <dbReference type="ARBA" id="ARBA00023242"/>
    </source>
</evidence>
<dbReference type="SMART" id="SM01285">
    <property type="entry name" value="FACT-Spt16_Nlob"/>
    <property type="match status" value="1"/>
</dbReference>
<accession>B3RJ01</accession>
<dbReference type="FunFam" id="2.30.29.150:FF:000003">
    <property type="entry name" value="FACT complex subunit SPT16"/>
    <property type="match status" value="1"/>
</dbReference>
<comment type="subcellular location">
    <subcellularLocation>
        <location evidence="10">Nucleus</location>
    </subcellularLocation>
    <subcellularLocation>
        <location evidence="10">Chromosome</location>
    </subcellularLocation>
</comment>
<dbReference type="InterPro" id="IPR013953">
    <property type="entry name" value="FACT_SPT16_M"/>
</dbReference>
<dbReference type="HOGENOM" id="CLU_004627_1_0_1"/>
<evidence type="ECO:0000259" key="12">
    <source>
        <dbReference type="SMART" id="SM01285"/>
    </source>
</evidence>
<dbReference type="AlphaFoldDB" id="B3RJ01"/>
<reference evidence="15 16" key="1">
    <citation type="journal article" date="2008" name="Nature">
        <title>The Trichoplax genome and the nature of placozoans.</title>
        <authorList>
            <person name="Srivastava M."/>
            <person name="Begovic E."/>
            <person name="Chapman J."/>
            <person name="Putnam N.H."/>
            <person name="Hellsten U."/>
            <person name="Kawashima T."/>
            <person name="Kuo A."/>
            <person name="Mitros T."/>
            <person name="Salamov A."/>
            <person name="Carpenter M.L."/>
            <person name="Signorovitch A.Y."/>
            <person name="Moreno M.A."/>
            <person name="Kamm K."/>
            <person name="Grimwood J."/>
            <person name="Schmutz J."/>
            <person name="Shapiro H."/>
            <person name="Grigoriev I.V."/>
            <person name="Buss L.W."/>
            <person name="Schierwater B."/>
            <person name="Dellaporta S.L."/>
            <person name="Rokhsar D.S."/>
        </authorList>
    </citation>
    <scope>NUCLEOTIDE SEQUENCE [LARGE SCALE GENOMIC DNA]</scope>
    <source>
        <strain evidence="15 16">Grell-BS-1999</strain>
    </source>
</reference>
<dbReference type="InParanoid" id="B3RJ01"/>
<feature type="domain" description="FACT complex subunit SPT16 middle" evidence="13">
    <location>
        <begin position="519"/>
        <end position="679"/>
    </location>
</feature>
<sequence>MALPVLDLELFRRRLKSFYNSWRETTPEVDATVISVGSDDNIIYAKSIAVQAWLLGCELRDVIIVLCHDRLYICAGRKKIEFLQPLQECTDENIKSVIYLTKHKGVDDNRDNFTELIDAIKKSKDGKNVGVIPKDRLTSDFTEAWKDVLDNDNELAKVDITPTIVQAMAPKDESEINLIKKAAHITSEVFSKHYIMQIMSIIDLEKKVSHYKLAESISNAIESEKYLAPNMDPQLVEVCYPPIIQSGGKQNLKFSITSNNELLKYDIITCFFGARYKLYCSNIVRTLLVEPTERQQQLYNLLLEVEEIILQELKEGVKLAEVYDKAKNYVVKRKPELESNFVKSVGFATGIEFRESVLSISPKCTVSVKKGMVFVVNVGFSDIAYENDKANTYGLFVGDTVIVNEDTSATVLTSAKKKIRNIGIFLKNEDEDSEEEDESDVMPRRSTTILESRTRSEETAEDRRKVHQAELKRKLNEEAKVLFVETPSVYDIKIFVKEKLSYKNQSLMPRDPDISNLKIYIDKKQESIILPIFGIATPFHISTIKNVSQSVEGDYCYLRINFFYPGSALGRFDGNVFSQPDATFLKELTFRSLNTKQSGSTTSPSMNLMTAFRLIKEVQKVYKTRETEQRERAGIVEQEALIVNPNRSNPRLKEVYLRPSVSQKRVLGTLEAHTNGFRYTSVKGEKIDILYANIKQAFFQPCDHEMVILLHFHLQNAVLMGKKKVTDIQVYTEIGEISADLSKYRHMHDRDDLMAEQTERERRHKLKVSYMGFTEKIENLTNKQVEFDTPIRELSFYGVPHRSTVLLQLSNFCLVHLIEQPVFIVFFREVELIHFERVQFHLKSFDMVIIFKDYSRKVATINSIPMSSLDKIKSWFDQYDIRYTEGIQNLNWTNIMKTINEDPEGFFENGGWNFLDMNDEDNGNESLDESEEDDVYEPSTDEDEDEDYEESMSSAVETDDEEDELCELDSDESEGKDWDELEAEAAKADREKQPEYDEDNNSRKRGMSKSSANNRPKKKSRH</sequence>
<evidence type="ECO:0000259" key="13">
    <source>
        <dbReference type="SMART" id="SM01286"/>
    </source>
</evidence>
<evidence type="ECO:0000256" key="5">
    <source>
        <dbReference type="ARBA" id="ARBA00023015"/>
    </source>
</evidence>
<dbReference type="FunFam" id="2.30.29.210:FF:000001">
    <property type="entry name" value="FACT complex subunit spt16"/>
    <property type="match status" value="1"/>
</dbReference>
<evidence type="ECO:0000256" key="4">
    <source>
        <dbReference type="ARBA" id="ARBA00022763"/>
    </source>
</evidence>
<feature type="compositionally biased region" description="Basic and acidic residues" evidence="11">
    <location>
        <begin position="973"/>
        <end position="995"/>
    </location>
</feature>
<dbReference type="EMBL" id="DS985241">
    <property type="protein sequence ID" value="EDV29777.1"/>
    <property type="molecule type" value="Genomic_DNA"/>
</dbReference>
<dbReference type="FunFam" id="2.30.29.30:FF:000017">
    <property type="entry name" value="FACT complex subunit SPT16"/>
    <property type="match status" value="1"/>
</dbReference>
<keyword evidence="5 10" id="KW-0805">Transcription regulation</keyword>
<dbReference type="Gene3D" id="3.90.230.10">
    <property type="entry name" value="Creatinase/methionine aminopeptidase superfamily"/>
    <property type="match status" value="1"/>
</dbReference>
<keyword evidence="4 10" id="KW-0227">DNA damage</keyword>
<organism evidence="15 16">
    <name type="scientific">Trichoplax adhaerens</name>
    <name type="common">Trichoplax reptans</name>
    <dbReference type="NCBI Taxonomy" id="10228"/>
    <lineage>
        <taxon>Eukaryota</taxon>
        <taxon>Metazoa</taxon>
        <taxon>Placozoa</taxon>
        <taxon>Uniplacotomia</taxon>
        <taxon>Trichoplacea</taxon>
        <taxon>Trichoplacidae</taxon>
        <taxon>Trichoplax</taxon>
    </lineage>
</organism>
<dbReference type="OMA" id="YHINTIP"/>
<dbReference type="Pfam" id="PF14826">
    <property type="entry name" value="FACT-Spt16_Nlob"/>
    <property type="match status" value="1"/>
</dbReference>
<dbReference type="GeneID" id="6749454"/>
<dbReference type="SUPFAM" id="SSF55920">
    <property type="entry name" value="Creatinase/aminopeptidase"/>
    <property type="match status" value="1"/>
</dbReference>
<evidence type="ECO:0000256" key="8">
    <source>
        <dbReference type="ARBA" id="ARBA00023204"/>
    </source>
</evidence>
<evidence type="ECO:0000256" key="10">
    <source>
        <dbReference type="RuleBase" id="RU367052"/>
    </source>
</evidence>
<dbReference type="SMART" id="SM01286">
    <property type="entry name" value="SPT16"/>
    <property type="match status" value="1"/>
</dbReference>
<dbReference type="GO" id="GO:0032786">
    <property type="term" value="P:positive regulation of DNA-templated transcription, elongation"/>
    <property type="evidence" value="ECO:0007669"/>
    <property type="project" value="UniProtKB-ARBA"/>
</dbReference>
<feature type="compositionally biased region" description="Acidic residues" evidence="11">
    <location>
        <begin position="917"/>
        <end position="950"/>
    </location>
</feature>
<dbReference type="SMART" id="SM01287">
    <property type="entry name" value="Rtt106"/>
    <property type="match status" value="1"/>
</dbReference>